<dbReference type="InterPro" id="IPR011330">
    <property type="entry name" value="Glyco_hydro/deAcase_b/a-brl"/>
</dbReference>
<evidence type="ECO:0000313" key="2">
    <source>
        <dbReference type="EMBL" id="ADI22504.1"/>
    </source>
</evidence>
<organism evidence="2">
    <name type="scientific">uncultured verrucomicrobium HF0500_08N17</name>
    <dbReference type="NCBI Taxonomy" id="723597"/>
    <lineage>
        <taxon>Bacteria</taxon>
        <taxon>Pseudomonadati</taxon>
        <taxon>Verrucomicrobiota</taxon>
        <taxon>environmental samples</taxon>
    </lineage>
</organism>
<dbReference type="Pfam" id="PF01522">
    <property type="entry name" value="Polysacc_deac_1"/>
    <property type="match status" value="1"/>
</dbReference>
<keyword evidence="2" id="KW-0624">Polysaccharide degradation</keyword>
<dbReference type="InterPro" id="IPR022560">
    <property type="entry name" value="DUF3473"/>
</dbReference>
<dbReference type="EMBL" id="GU567988">
    <property type="protein sequence ID" value="ADI22504.1"/>
    <property type="molecule type" value="Genomic_DNA"/>
</dbReference>
<dbReference type="InterPro" id="IPR045235">
    <property type="entry name" value="PuuE_HpPgdA-like"/>
</dbReference>
<keyword evidence="2" id="KW-0858">Xylan degradation</keyword>
<sequence>MKIAVLSMDIEDWYHLDYLEGSKCNKRYSLLDGIDVYLEILQKFNIQSTFFVLGEIAESINPTLKQIIKEKHEIASHGSNHVRPITITESEFYNDLHKSKHTLEHIIGASIEGYRAPCFSIDRKRLDQVRKAGFSYDSSRMDFSEHPLYETINMDGFNVVMPNIFRLNNFFEFEASTHPVYGKNVPISGGGYLRLLPWYISETLIKRYIKSNNYYMLYIHPFELSIKPNPPFPSPTKWHNRLRFGIGRSTVAEKLKRLIELLKQNGYSFETFSSFRKNLNKLN</sequence>
<name>E7C4Y0_9BACT</name>
<dbReference type="InterPro" id="IPR002509">
    <property type="entry name" value="NODB_dom"/>
</dbReference>
<dbReference type="PANTHER" id="PTHR47561">
    <property type="entry name" value="POLYSACCHARIDE DEACETYLASE FAMILY PROTEIN (AFU_ORTHOLOGUE AFUA_6G05030)"/>
    <property type="match status" value="1"/>
</dbReference>
<dbReference type="AlphaFoldDB" id="E7C4Y0"/>
<dbReference type="PROSITE" id="PS51677">
    <property type="entry name" value="NODB"/>
    <property type="match status" value="1"/>
</dbReference>
<dbReference type="CDD" id="cd10941">
    <property type="entry name" value="CE4_PuuE_HpPgdA_like_2"/>
    <property type="match status" value="1"/>
</dbReference>
<protein>
    <submittedName>
        <fullName evidence="2">Predicted xylanase/chitin deacetylase</fullName>
    </submittedName>
</protein>
<dbReference type="Gene3D" id="3.20.20.370">
    <property type="entry name" value="Glycoside hydrolase/deacetylase"/>
    <property type="match status" value="1"/>
</dbReference>
<dbReference type="GO" id="GO:0016810">
    <property type="term" value="F:hydrolase activity, acting on carbon-nitrogen (but not peptide) bonds"/>
    <property type="evidence" value="ECO:0007669"/>
    <property type="project" value="InterPro"/>
</dbReference>
<accession>E7C4Y0</accession>
<reference evidence="2" key="1">
    <citation type="submission" date="2010-01" db="EMBL/GenBank/DDBJ databases">
        <title>Genome fragments of uncultured bacteria from the North Pacific subtropical Gyre.</title>
        <authorList>
            <person name="Pham V.D."/>
            <person name="Delong E.F."/>
        </authorList>
    </citation>
    <scope>NUCLEOTIDE SEQUENCE</scope>
</reference>
<evidence type="ECO:0000259" key="1">
    <source>
        <dbReference type="PROSITE" id="PS51677"/>
    </source>
</evidence>
<feature type="domain" description="NodB homology" evidence="1">
    <location>
        <begin position="18"/>
        <end position="270"/>
    </location>
</feature>
<keyword evidence="2" id="KW-0119">Carbohydrate metabolism</keyword>
<dbReference type="SUPFAM" id="SSF88713">
    <property type="entry name" value="Glycoside hydrolase/deacetylase"/>
    <property type="match status" value="1"/>
</dbReference>
<dbReference type="PANTHER" id="PTHR47561:SF1">
    <property type="entry name" value="POLYSACCHARIDE DEACETYLASE FAMILY PROTEIN (AFU_ORTHOLOGUE AFUA_6G05030)"/>
    <property type="match status" value="1"/>
</dbReference>
<dbReference type="GO" id="GO:0045493">
    <property type="term" value="P:xylan catabolic process"/>
    <property type="evidence" value="ECO:0007669"/>
    <property type="project" value="UniProtKB-KW"/>
</dbReference>
<proteinExistence type="predicted"/>
<dbReference type="Pfam" id="PF11959">
    <property type="entry name" value="DUF3473"/>
    <property type="match status" value="1"/>
</dbReference>